<keyword evidence="1" id="KW-0472">Membrane</keyword>
<evidence type="ECO:0000256" key="1">
    <source>
        <dbReference type="SAM" id="Phobius"/>
    </source>
</evidence>
<dbReference type="STRING" id="1798704.A3J93_02635"/>
<evidence type="ECO:0000313" key="4">
    <source>
        <dbReference type="Proteomes" id="UP000177907"/>
    </source>
</evidence>
<dbReference type="AlphaFoldDB" id="A0A1F6NVU1"/>
<accession>A0A1F6NVU1</accession>
<keyword evidence="2" id="KW-0732">Signal</keyword>
<feature type="transmembrane region" description="Helical" evidence="1">
    <location>
        <begin position="77"/>
        <end position="97"/>
    </location>
</feature>
<comment type="caution">
    <text evidence="3">The sequence shown here is derived from an EMBL/GenBank/DDBJ whole genome shotgun (WGS) entry which is preliminary data.</text>
</comment>
<organism evidence="3 4">
    <name type="scientific">Candidatus Magasanikbacteria bacterium RIFOXYC2_FULL_42_28</name>
    <dbReference type="NCBI Taxonomy" id="1798704"/>
    <lineage>
        <taxon>Bacteria</taxon>
        <taxon>Candidatus Magasanikiibacteriota</taxon>
    </lineage>
</organism>
<dbReference type="Proteomes" id="UP000177907">
    <property type="component" value="Unassembled WGS sequence"/>
</dbReference>
<keyword evidence="1" id="KW-1133">Transmembrane helix</keyword>
<evidence type="ECO:0000256" key="2">
    <source>
        <dbReference type="SAM" id="SignalP"/>
    </source>
</evidence>
<gene>
    <name evidence="3" type="ORF">A3J93_02635</name>
</gene>
<reference evidence="3 4" key="1">
    <citation type="journal article" date="2016" name="Nat. Commun.">
        <title>Thousands of microbial genomes shed light on interconnected biogeochemical processes in an aquifer system.</title>
        <authorList>
            <person name="Anantharaman K."/>
            <person name="Brown C.T."/>
            <person name="Hug L.A."/>
            <person name="Sharon I."/>
            <person name="Castelle C.J."/>
            <person name="Probst A.J."/>
            <person name="Thomas B.C."/>
            <person name="Singh A."/>
            <person name="Wilkins M.J."/>
            <person name="Karaoz U."/>
            <person name="Brodie E.L."/>
            <person name="Williams K.H."/>
            <person name="Hubbard S.S."/>
            <person name="Banfield J.F."/>
        </authorList>
    </citation>
    <scope>NUCLEOTIDE SEQUENCE [LARGE SCALE GENOMIC DNA]</scope>
</reference>
<feature type="chain" id="PRO_5009525848" evidence="2">
    <location>
        <begin position="31"/>
        <end position="127"/>
    </location>
</feature>
<evidence type="ECO:0000313" key="3">
    <source>
        <dbReference type="EMBL" id="OGH88045.1"/>
    </source>
</evidence>
<sequence length="127" mass="13815">MAMSKNPTIIKFFVALIISAALFSCHSASAAVVSDQIISIPGVTCCDILDKQIHPASHSATVVAFIRSAIFDLTAPISLAMALAAMSVIIVVPKWCWLWLRRCYGNAEIWNYFILLFSGGVLHGKVF</sequence>
<keyword evidence="1" id="KW-0812">Transmembrane</keyword>
<proteinExistence type="predicted"/>
<dbReference type="PROSITE" id="PS51257">
    <property type="entry name" value="PROKAR_LIPOPROTEIN"/>
    <property type="match status" value="1"/>
</dbReference>
<protein>
    <submittedName>
        <fullName evidence="3">Uncharacterized protein</fullName>
    </submittedName>
</protein>
<dbReference type="EMBL" id="MFQZ01000008">
    <property type="protein sequence ID" value="OGH88045.1"/>
    <property type="molecule type" value="Genomic_DNA"/>
</dbReference>
<feature type="signal peptide" evidence="2">
    <location>
        <begin position="1"/>
        <end position="30"/>
    </location>
</feature>
<name>A0A1F6NVU1_9BACT</name>